<dbReference type="PANTHER" id="PTHR45962">
    <property type="entry name" value="N-FATTY-ACYL-AMINO ACID SYNTHASE/HYDROLASE PM20D1"/>
    <property type="match status" value="1"/>
</dbReference>
<comment type="similarity">
    <text evidence="1">Belongs to the peptidase M20A family.</text>
</comment>
<dbReference type="GO" id="GO:0046872">
    <property type="term" value="F:metal ion binding"/>
    <property type="evidence" value="ECO:0007669"/>
    <property type="project" value="UniProtKB-KW"/>
</dbReference>
<feature type="active site" description="Proton acceptor" evidence="6">
    <location>
        <position position="242"/>
    </location>
</feature>
<evidence type="ECO:0000256" key="5">
    <source>
        <dbReference type="ARBA" id="ARBA00022833"/>
    </source>
</evidence>
<dbReference type="Gene3D" id="3.30.70.360">
    <property type="match status" value="1"/>
</dbReference>
<evidence type="ECO:0000313" key="10">
    <source>
        <dbReference type="EMBL" id="KAK3054320.1"/>
    </source>
</evidence>
<proteinExistence type="inferred from homology"/>
<dbReference type="GO" id="GO:0051603">
    <property type="term" value="P:proteolysis involved in protein catabolic process"/>
    <property type="evidence" value="ECO:0007669"/>
    <property type="project" value="TreeGrafter"/>
</dbReference>
<sequence length="579" mass="64531">MEKSPQTTAYELPAPVSRREPRKSLLRYLPFFLFPLLIIVTFFKQPIAGLLPGQQHHDASLKSQCKQVDPLFPSKLDGRLGLMFSYLSTPEFRSKSIVRLSEAVQIPTESYDDLGPIGEDPRWETLYDFQKFLKDTFPRMHEHMQPEVVNTHGLIYTWTGSDKDLKPLLLLSHQDVVPVPNATVDAWTHPPYSGYYDGKFIWGRGSSDCKNQLIAIMESMELFIDAGFKPKRTIVLSFGFDEEVSGPQGAGHLAPFLFERYGKDGIAALVDEGNSFTENWGSVFAAPGTGEKGATDVHITIRMPGGHSSIPSDHTSIGVLSELITKIEAKQYPTFLTDDNPYLGQLQCGAAHAADFPKKIKKLLGNHEPHSRRAKPDYLAIEAAKESRGIKYLMQTSQAVDVIEGGVKVNALPERVTAVVNHRINNGDEPEMIWQRITALAKPIAKKYNLTLHSFDGVKEEAQSISLWNSSTTMRAAPTTPTDVEKTTPYSVLAGTTRALYGTDIIVSPGTMTGNTDTRYYWSLTKHIFRFGPGYDPSVPTGFGNIHTVDEHISVVNHIGMVKWFTLFVRNMDEAELDD</sequence>
<dbReference type="InterPro" id="IPR017141">
    <property type="entry name" value="Pept_M20_carboxypep"/>
</dbReference>
<evidence type="ECO:0000313" key="11">
    <source>
        <dbReference type="Proteomes" id="UP001271007"/>
    </source>
</evidence>
<dbReference type="PROSITE" id="PS00759">
    <property type="entry name" value="ARGE_DAPE_CPG2_2"/>
    <property type="match status" value="1"/>
</dbReference>
<reference evidence="10" key="1">
    <citation type="submission" date="2023-04" db="EMBL/GenBank/DDBJ databases">
        <title>Black Yeasts Isolated from many extreme environments.</title>
        <authorList>
            <person name="Coleine C."/>
            <person name="Stajich J.E."/>
            <person name="Selbmann L."/>
        </authorList>
    </citation>
    <scope>NUCLEOTIDE SEQUENCE</scope>
    <source>
        <strain evidence="10">CCFEE 5312</strain>
    </source>
</reference>
<feature type="binding site" evidence="7">
    <location>
        <position position="547"/>
    </location>
    <ligand>
        <name>Zn(2+)</name>
        <dbReference type="ChEBI" id="CHEBI:29105"/>
        <label>1</label>
    </ligand>
</feature>
<name>A0AAJ0DHT3_9PEZI</name>
<dbReference type="PANTHER" id="PTHR45962:SF1">
    <property type="entry name" value="N-FATTY-ACYL-AMINO ACID SYNTHASE_HYDROLASE PM20D1"/>
    <property type="match status" value="1"/>
</dbReference>
<dbReference type="SUPFAM" id="SSF53187">
    <property type="entry name" value="Zn-dependent exopeptidases"/>
    <property type="match status" value="1"/>
</dbReference>
<dbReference type="InterPro" id="IPR002933">
    <property type="entry name" value="Peptidase_M20"/>
</dbReference>
<keyword evidence="4" id="KW-0378">Hydrolase</keyword>
<evidence type="ECO:0000256" key="8">
    <source>
        <dbReference type="SAM" id="Phobius"/>
    </source>
</evidence>
<dbReference type="SUPFAM" id="SSF55031">
    <property type="entry name" value="Bacterial exopeptidase dimerisation domain"/>
    <property type="match status" value="1"/>
</dbReference>
<comment type="caution">
    <text evidence="10">The sequence shown here is derived from an EMBL/GenBank/DDBJ whole genome shotgun (WGS) entry which is preliminary data.</text>
</comment>
<accession>A0AAJ0DHT3</accession>
<evidence type="ECO:0000256" key="7">
    <source>
        <dbReference type="PIRSR" id="PIRSR037217-2"/>
    </source>
</evidence>
<dbReference type="GO" id="GO:0004181">
    <property type="term" value="F:metallocarboxypeptidase activity"/>
    <property type="evidence" value="ECO:0007669"/>
    <property type="project" value="InterPro"/>
</dbReference>
<dbReference type="Gene3D" id="1.10.150.900">
    <property type="match status" value="1"/>
</dbReference>
<dbReference type="EMBL" id="JAWDJX010000012">
    <property type="protein sequence ID" value="KAK3054320.1"/>
    <property type="molecule type" value="Genomic_DNA"/>
</dbReference>
<dbReference type="InterPro" id="IPR011650">
    <property type="entry name" value="Peptidase_M20_dimer"/>
</dbReference>
<evidence type="ECO:0000256" key="4">
    <source>
        <dbReference type="ARBA" id="ARBA00022801"/>
    </source>
</evidence>
<protein>
    <recommendedName>
        <fullName evidence="9">Peptidase M20 dimerisation domain-containing protein</fullName>
    </recommendedName>
</protein>
<gene>
    <name evidence="10" type="ORF">LTR09_004588</name>
</gene>
<feature type="binding site" evidence="7">
    <location>
        <position position="208"/>
    </location>
    <ligand>
        <name>Zn(2+)</name>
        <dbReference type="ChEBI" id="CHEBI:29105"/>
        <label>2</label>
    </ligand>
</feature>
<organism evidence="10 11">
    <name type="scientific">Extremus antarcticus</name>
    <dbReference type="NCBI Taxonomy" id="702011"/>
    <lineage>
        <taxon>Eukaryota</taxon>
        <taxon>Fungi</taxon>
        <taxon>Dikarya</taxon>
        <taxon>Ascomycota</taxon>
        <taxon>Pezizomycotina</taxon>
        <taxon>Dothideomycetes</taxon>
        <taxon>Dothideomycetidae</taxon>
        <taxon>Mycosphaerellales</taxon>
        <taxon>Extremaceae</taxon>
        <taxon>Extremus</taxon>
    </lineage>
</organism>
<feature type="binding site" evidence="7">
    <location>
        <position position="271"/>
    </location>
    <ligand>
        <name>Zn(2+)</name>
        <dbReference type="ChEBI" id="CHEBI:29105"/>
        <label>2</label>
    </ligand>
</feature>
<keyword evidence="11" id="KW-1185">Reference proteome</keyword>
<evidence type="ECO:0000256" key="3">
    <source>
        <dbReference type="ARBA" id="ARBA00022723"/>
    </source>
</evidence>
<keyword evidence="8" id="KW-1133">Transmembrane helix</keyword>
<dbReference type="AlphaFoldDB" id="A0AAJ0DHT3"/>
<feature type="domain" description="Peptidase M20 dimerisation" evidence="9">
    <location>
        <begin position="289"/>
        <end position="448"/>
    </location>
</feature>
<dbReference type="InterPro" id="IPR036264">
    <property type="entry name" value="Bact_exopeptidase_dim_dom"/>
</dbReference>
<feature type="binding site" evidence="7">
    <location>
        <position position="173"/>
    </location>
    <ligand>
        <name>Zn(2+)</name>
        <dbReference type="ChEBI" id="CHEBI:29105"/>
        <label>2</label>
    </ligand>
</feature>
<dbReference type="InterPro" id="IPR001261">
    <property type="entry name" value="ArgE/DapE_CS"/>
</dbReference>
<dbReference type="Pfam" id="PF07687">
    <property type="entry name" value="M20_dimer"/>
    <property type="match status" value="1"/>
</dbReference>
<dbReference type="FunFam" id="3.40.630.10:FF:000027">
    <property type="entry name" value="N-fatty-acyl-amino acid synthase/hydrolase PM20D1"/>
    <property type="match status" value="1"/>
</dbReference>
<feature type="transmembrane region" description="Helical" evidence="8">
    <location>
        <begin position="25"/>
        <end position="43"/>
    </location>
</feature>
<keyword evidence="8" id="KW-0472">Membrane</keyword>
<feature type="active site" evidence="6">
    <location>
        <position position="175"/>
    </location>
</feature>
<dbReference type="Gene3D" id="3.40.630.10">
    <property type="entry name" value="Zn peptidases"/>
    <property type="match status" value="1"/>
</dbReference>
<evidence type="ECO:0000256" key="2">
    <source>
        <dbReference type="ARBA" id="ARBA00022670"/>
    </source>
</evidence>
<evidence type="ECO:0000259" key="9">
    <source>
        <dbReference type="Pfam" id="PF07687"/>
    </source>
</evidence>
<dbReference type="Pfam" id="PF01546">
    <property type="entry name" value="Peptidase_M20"/>
    <property type="match status" value="1"/>
</dbReference>
<keyword evidence="8" id="KW-0812">Transmembrane</keyword>
<keyword evidence="5 7" id="KW-0862">Zinc</keyword>
<dbReference type="GO" id="GO:0000328">
    <property type="term" value="C:fungal-type vacuole lumen"/>
    <property type="evidence" value="ECO:0007669"/>
    <property type="project" value="TreeGrafter"/>
</dbReference>
<feature type="binding site" evidence="7">
    <location>
        <position position="208"/>
    </location>
    <ligand>
        <name>Zn(2+)</name>
        <dbReference type="ChEBI" id="CHEBI:29105"/>
        <label>1</label>
    </ligand>
</feature>
<dbReference type="PIRSF" id="PIRSF037217">
    <property type="entry name" value="Carboxypeptidase_S"/>
    <property type="match status" value="1"/>
</dbReference>
<dbReference type="InterPro" id="IPR047177">
    <property type="entry name" value="Pept_M20A"/>
</dbReference>
<feature type="binding site" evidence="7">
    <location>
        <position position="243"/>
    </location>
    <ligand>
        <name>Zn(2+)</name>
        <dbReference type="ChEBI" id="CHEBI:29105"/>
        <label>1</label>
    </ligand>
</feature>
<keyword evidence="3 7" id="KW-0479">Metal-binding</keyword>
<evidence type="ECO:0000256" key="1">
    <source>
        <dbReference type="ARBA" id="ARBA00006247"/>
    </source>
</evidence>
<dbReference type="PROSITE" id="PS00758">
    <property type="entry name" value="ARGE_DAPE_CPG2_1"/>
    <property type="match status" value="1"/>
</dbReference>
<keyword evidence="2" id="KW-0645">Protease</keyword>
<dbReference type="CDD" id="cd05674">
    <property type="entry name" value="M20_yscS"/>
    <property type="match status" value="1"/>
</dbReference>
<dbReference type="Proteomes" id="UP001271007">
    <property type="component" value="Unassembled WGS sequence"/>
</dbReference>
<evidence type="ECO:0000256" key="6">
    <source>
        <dbReference type="PIRSR" id="PIRSR037217-1"/>
    </source>
</evidence>